<feature type="compositionally biased region" description="Basic and acidic residues" evidence="2">
    <location>
        <begin position="183"/>
        <end position="199"/>
    </location>
</feature>
<feature type="compositionally biased region" description="Basic and acidic residues" evidence="2">
    <location>
        <begin position="163"/>
        <end position="172"/>
    </location>
</feature>
<evidence type="ECO:0000313" key="5">
    <source>
        <dbReference type="Proteomes" id="UP000639338"/>
    </source>
</evidence>
<dbReference type="GO" id="GO:0001156">
    <property type="term" value="F:TFIIIC-class transcription factor complex binding"/>
    <property type="evidence" value="ECO:0007669"/>
    <property type="project" value="TreeGrafter"/>
</dbReference>
<dbReference type="SUPFAM" id="SSF46689">
    <property type="entry name" value="Homeodomain-like"/>
    <property type="match status" value="1"/>
</dbReference>
<dbReference type="GO" id="GO:0070898">
    <property type="term" value="P:RNA polymerase III preinitiation complex assembly"/>
    <property type="evidence" value="ECO:0007669"/>
    <property type="project" value="TreeGrafter"/>
</dbReference>
<evidence type="ECO:0000313" key="4">
    <source>
        <dbReference type="EMBL" id="KAF7998187.1"/>
    </source>
</evidence>
<comment type="caution">
    <text evidence="4">The sequence shown here is derived from an EMBL/GenBank/DDBJ whole genome shotgun (WGS) entry which is preliminary data.</text>
</comment>
<feature type="compositionally biased region" description="Acidic residues" evidence="2">
    <location>
        <begin position="369"/>
        <end position="386"/>
    </location>
</feature>
<keyword evidence="5" id="KW-1185">Reference proteome</keyword>
<feature type="domain" description="Transcription factor TFIIIB component B'' Myb" evidence="3">
    <location>
        <begin position="444"/>
        <end position="527"/>
    </location>
</feature>
<feature type="compositionally biased region" description="Low complexity" evidence="2">
    <location>
        <begin position="73"/>
        <end position="86"/>
    </location>
</feature>
<evidence type="ECO:0000259" key="3">
    <source>
        <dbReference type="Pfam" id="PF15963"/>
    </source>
</evidence>
<dbReference type="Proteomes" id="UP000639338">
    <property type="component" value="Unassembled WGS sequence"/>
</dbReference>
<comment type="subcellular location">
    <subcellularLocation>
        <location evidence="1">Nucleus</location>
    </subcellularLocation>
</comment>
<feature type="region of interest" description="Disordered" evidence="2">
    <location>
        <begin position="70"/>
        <end position="91"/>
    </location>
</feature>
<dbReference type="GO" id="GO:0005634">
    <property type="term" value="C:nucleus"/>
    <property type="evidence" value="ECO:0007669"/>
    <property type="project" value="UniProtKB-SubCell"/>
</dbReference>
<proteinExistence type="predicted"/>
<feature type="compositionally biased region" description="Polar residues" evidence="2">
    <location>
        <begin position="274"/>
        <end position="296"/>
    </location>
</feature>
<name>A0A834Y5D7_APHGI</name>
<feature type="region of interest" description="Disordered" evidence="2">
    <location>
        <begin position="222"/>
        <end position="311"/>
    </location>
</feature>
<protein>
    <recommendedName>
        <fullName evidence="3">Transcription factor TFIIIB component B'' Myb domain-containing protein</fullName>
    </recommendedName>
</protein>
<accession>A0A834Y5D7</accession>
<feature type="region of interest" description="Disordered" evidence="2">
    <location>
        <begin position="534"/>
        <end position="646"/>
    </location>
</feature>
<feature type="region of interest" description="Disordered" evidence="2">
    <location>
        <begin position="163"/>
        <end position="209"/>
    </location>
</feature>
<organism evidence="4 5">
    <name type="scientific">Aphidius gifuensis</name>
    <name type="common">Parasitoid wasp</name>
    <dbReference type="NCBI Taxonomy" id="684658"/>
    <lineage>
        <taxon>Eukaryota</taxon>
        <taxon>Metazoa</taxon>
        <taxon>Ecdysozoa</taxon>
        <taxon>Arthropoda</taxon>
        <taxon>Hexapoda</taxon>
        <taxon>Insecta</taxon>
        <taxon>Pterygota</taxon>
        <taxon>Neoptera</taxon>
        <taxon>Endopterygota</taxon>
        <taxon>Hymenoptera</taxon>
        <taxon>Apocrita</taxon>
        <taxon>Ichneumonoidea</taxon>
        <taxon>Braconidae</taxon>
        <taxon>Aphidiinae</taxon>
        <taxon>Aphidius</taxon>
    </lineage>
</organism>
<gene>
    <name evidence="4" type="ORF">HCN44_009585</name>
</gene>
<sequence>MRRSRMKIAPAVPIRKKLIRDVVNNNPDAQSVADDKKSLEIKTELLQQCDILTKDDIKVDVEVVPNEADKVVDTSSSSAATTVNTTPEQVVDPQKSPLVTITEAAVSLLVSDDKKTDEIVSETLKQPDAIIKDDLKVDLEAGPNVADDVINTSSSSTVNTIEKINDTPKSPEKLPSQSPVKENIFERPKSPVKEFKELSKSSTVTTVPKTIDQTSPVKFFTNRTGFVRPSPKFDGPSRIRRNSVHGSGASASESEDDSRRQNSTIQKKGKNDSDSTSQADKASINNENNNKSSDCYNKNGRKKKKMVVSESVRKLMESRREFNRLYGDKKPPDTKKLKMYDLIYYNPTANPMKKKGRGQGNTSDKSKDAEEDTDDKNEEAVDDPEAEAAAADIPVPQVKVGPNGELIIDDQSLIIKNSDVDRERERISRKRALVDDESRMAGFYKRRTKSKDWVRNDTIKFYKALSTIGTDFLIMKSFFPDRTRQNIKMKFKKEERQNKELVDKALSTGDFDLDKLKKDFEECDKEKKIQEEEKERLRLNQQNKAASKKGRKKYPSMAVSAIPVVDADEDEEGDANNNEENKNIKKKDKKKPSNIKKKYKRIIKPKESDDDDGDDEDDHDKNDTETTGVSKQKKTRSGRLSSTTKKLTSNCRTILDEIFDKDDNIIDENAKEPITSIESIQESVTEIQNAVPGSFVVVSKDCPIEPGKKLLEVYLVSDAEAQSDCDHVDESPINNNNIIEKTLTDEITTSG</sequence>
<feature type="compositionally biased region" description="Low complexity" evidence="2">
    <location>
        <begin position="387"/>
        <end position="396"/>
    </location>
</feature>
<dbReference type="PANTHER" id="PTHR22929:SF0">
    <property type="entry name" value="TRANSCRIPTION FACTOR TFIIIB COMPONENT B'' HOMOLOG"/>
    <property type="match status" value="1"/>
</dbReference>
<evidence type="ECO:0000256" key="2">
    <source>
        <dbReference type="SAM" id="MobiDB-lite"/>
    </source>
</evidence>
<dbReference type="InterPro" id="IPR009057">
    <property type="entry name" value="Homeodomain-like_sf"/>
</dbReference>
<dbReference type="EMBL" id="JACMRX010000001">
    <property type="protein sequence ID" value="KAF7998187.1"/>
    <property type="molecule type" value="Genomic_DNA"/>
</dbReference>
<feature type="compositionally biased region" description="Low complexity" evidence="2">
    <location>
        <begin position="200"/>
        <end position="209"/>
    </location>
</feature>
<dbReference type="OrthoDB" id="272624at2759"/>
<dbReference type="Pfam" id="PF15963">
    <property type="entry name" value="Myb_DNA-bind_7"/>
    <property type="match status" value="1"/>
</dbReference>
<feature type="region of interest" description="Disordered" evidence="2">
    <location>
        <begin position="348"/>
        <end position="402"/>
    </location>
</feature>
<feature type="compositionally biased region" description="Basic residues" evidence="2">
    <location>
        <begin position="584"/>
        <end position="603"/>
    </location>
</feature>
<dbReference type="InterPro" id="IPR039467">
    <property type="entry name" value="TFIIIB_B''_Myb"/>
</dbReference>
<dbReference type="PANTHER" id="PTHR22929">
    <property type="entry name" value="RNA POLYMERASE III TRANSCRIPTION INITIATION FACTOR B"/>
    <property type="match status" value="1"/>
</dbReference>
<reference evidence="4 5" key="1">
    <citation type="submission" date="2020-08" db="EMBL/GenBank/DDBJ databases">
        <title>Aphidius gifuensis genome sequencing and assembly.</title>
        <authorList>
            <person name="Du Z."/>
        </authorList>
    </citation>
    <scope>NUCLEOTIDE SEQUENCE [LARGE SCALE GENOMIC DNA]</scope>
    <source>
        <strain evidence="4">YNYX2018</strain>
        <tissue evidence="4">Adults</tissue>
    </source>
</reference>
<feature type="compositionally biased region" description="Acidic residues" evidence="2">
    <location>
        <begin position="608"/>
        <end position="618"/>
    </location>
</feature>
<dbReference type="GO" id="GO:0000126">
    <property type="term" value="C:transcription factor TFIIIB complex"/>
    <property type="evidence" value="ECO:0007669"/>
    <property type="project" value="TreeGrafter"/>
</dbReference>
<evidence type="ECO:0000256" key="1">
    <source>
        <dbReference type="ARBA" id="ARBA00004123"/>
    </source>
</evidence>
<dbReference type="AlphaFoldDB" id="A0A834Y5D7"/>